<dbReference type="AlphaFoldDB" id="A0A6N8JMP0"/>
<name>A0A6N8JMP0_9ACTN</name>
<protein>
    <submittedName>
        <fullName evidence="1">Abortive phage infection protein</fullName>
    </submittedName>
</protein>
<dbReference type="OrthoDB" id="9801429at2"/>
<dbReference type="EMBL" id="WSRR01000002">
    <property type="protein sequence ID" value="MVX60096.1"/>
    <property type="molecule type" value="Genomic_DNA"/>
</dbReference>
<reference evidence="1 2" key="1">
    <citation type="submission" date="2019-12" db="EMBL/GenBank/DDBJ databases">
        <title>Microbes associate with the intestines of laboratory mice.</title>
        <authorList>
            <person name="Navarre W."/>
            <person name="Wong E."/>
        </authorList>
    </citation>
    <scope>NUCLEOTIDE SEQUENCE [LARGE SCALE GENOMIC DNA]</scope>
    <source>
        <strain evidence="1 2">NM66_B29</strain>
    </source>
</reference>
<sequence>MITKYDKTLNSILEANAGIITSAEAQEAGATRPAFSDYVRRRGLEKTSRGVYLDPDVFPDEMALLQKRFPKAAFSHESALYLHDLTDREPVPISVTVESSYNASPLKAQGVRIYYTKPEWYEMGLAEVETPSGAKVRAYDKERTICDLIRKRTAFDPAVFRQAIRDYVRSRDKNLARLSDYARAMNIESRVYEVMEVAL</sequence>
<gene>
    <name evidence="1" type="ORF">GKZ27_01220</name>
</gene>
<dbReference type="Proteomes" id="UP000463388">
    <property type="component" value="Unassembled WGS sequence"/>
</dbReference>
<accession>A0A6N8JMP0</accession>
<organism evidence="1 2">
    <name type="scientific">Adlercreutzia mucosicola</name>
    <dbReference type="NCBI Taxonomy" id="580026"/>
    <lineage>
        <taxon>Bacteria</taxon>
        <taxon>Bacillati</taxon>
        <taxon>Actinomycetota</taxon>
        <taxon>Coriobacteriia</taxon>
        <taxon>Eggerthellales</taxon>
        <taxon>Eggerthellaceae</taxon>
        <taxon>Adlercreutzia</taxon>
    </lineage>
</organism>
<evidence type="ECO:0000313" key="2">
    <source>
        <dbReference type="Proteomes" id="UP000463388"/>
    </source>
</evidence>
<comment type="caution">
    <text evidence="1">The sequence shown here is derived from an EMBL/GenBank/DDBJ whole genome shotgun (WGS) entry which is preliminary data.</text>
</comment>
<proteinExistence type="predicted"/>
<dbReference type="RefSeq" id="WP_160344433.1">
    <property type="nucleotide sequence ID" value="NZ_WSRR01000002.1"/>
</dbReference>
<keyword evidence="2" id="KW-1185">Reference proteome</keyword>
<evidence type="ECO:0000313" key="1">
    <source>
        <dbReference type="EMBL" id="MVX60096.1"/>
    </source>
</evidence>